<evidence type="ECO:0000259" key="8">
    <source>
        <dbReference type="Pfam" id="PF00924"/>
    </source>
</evidence>
<name>A0AAW5PFN7_9GAMM</name>
<gene>
    <name evidence="10" type="ORF">M2412_000979</name>
</gene>
<organism evidence="10 11">
    <name type="scientific">Stenotrophomonas rhizophila</name>
    <dbReference type="NCBI Taxonomy" id="216778"/>
    <lineage>
        <taxon>Bacteria</taxon>
        <taxon>Pseudomonadati</taxon>
        <taxon>Pseudomonadota</taxon>
        <taxon>Gammaproteobacteria</taxon>
        <taxon>Lysobacterales</taxon>
        <taxon>Lysobacteraceae</taxon>
        <taxon>Stenotrophomonas</taxon>
    </lineage>
</organism>
<keyword evidence="4 7" id="KW-0812">Transmembrane</keyword>
<feature type="transmembrane region" description="Helical" evidence="7">
    <location>
        <begin position="380"/>
        <end position="402"/>
    </location>
</feature>
<evidence type="ECO:0000256" key="7">
    <source>
        <dbReference type="SAM" id="Phobius"/>
    </source>
</evidence>
<keyword evidence="3" id="KW-1003">Cell membrane</keyword>
<dbReference type="Gene3D" id="1.10.287.1260">
    <property type="match status" value="1"/>
</dbReference>
<proteinExistence type="inferred from homology"/>
<dbReference type="InterPro" id="IPR006685">
    <property type="entry name" value="MscS_channel_2nd"/>
</dbReference>
<dbReference type="AlphaFoldDB" id="A0AAW5PFN7"/>
<feature type="domain" description="Mechanosensitive ion channel MscS" evidence="8">
    <location>
        <begin position="659"/>
        <end position="725"/>
    </location>
</feature>
<dbReference type="SUPFAM" id="SSF82689">
    <property type="entry name" value="Mechanosensitive channel protein MscS (YggB), C-terminal domain"/>
    <property type="match status" value="1"/>
</dbReference>
<comment type="caution">
    <text evidence="10">The sequence shown here is derived from an EMBL/GenBank/DDBJ whole genome shotgun (WGS) entry which is preliminary data.</text>
</comment>
<feature type="domain" description="Mechanosensitive ion channel MscS C-terminal" evidence="9">
    <location>
        <begin position="734"/>
        <end position="815"/>
    </location>
</feature>
<dbReference type="Proteomes" id="UP001320691">
    <property type="component" value="Unassembled WGS sequence"/>
</dbReference>
<dbReference type="SUPFAM" id="SSF50182">
    <property type="entry name" value="Sm-like ribonucleoproteins"/>
    <property type="match status" value="1"/>
</dbReference>
<feature type="transmembrane region" description="Helical" evidence="7">
    <location>
        <begin position="333"/>
        <end position="350"/>
    </location>
</feature>
<dbReference type="Gene3D" id="3.30.70.100">
    <property type="match status" value="1"/>
</dbReference>
<dbReference type="PANTHER" id="PTHR30347:SF1">
    <property type="entry name" value="MECHANOSENSITIVE CHANNEL MSCK"/>
    <property type="match status" value="1"/>
</dbReference>
<dbReference type="InterPro" id="IPR023408">
    <property type="entry name" value="MscS_beta-dom_sf"/>
</dbReference>
<feature type="transmembrane region" description="Helical" evidence="7">
    <location>
        <begin position="295"/>
        <end position="312"/>
    </location>
</feature>
<dbReference type="Pfam" id="PF00924">
    <property type="entry name" value="MS_channel_2nd"/>
    <property type="match status" value="1"/>
</dbReference>
<feature type="transmembrane region" description="Helical" evidence="7">
    <location>
        <begin position="408"/>
        <end position="428"/>
    </location>
</feature>
<keyword evidence="5 7" id="KW-1133">Transmembrane helix</keyword>
<evidence type="ECO:0000256" key="6">
    <source>
        <dbReference type="ARBA" id="ARBA00023136"/>
    </source>
</evidence>
<evidence type="ECO:0000256" key="3">
    <source>
        <dbReference type="ARBA" id="ARBA00022475"/>
    </source>
</evidence>
<feature type="transmembrane region" description="Helical" evidence="7">
    <location>
        <begin position="611"/>
        <end position="632"/>
    </location>
</feature>
<feature type="transmembrane region" description="Helical" evidence="7">
    <location>
        <begin position="525"/>
        <end position="543"/>
    </location>
</feature>
<dbReference type="EMBL" id="JANUEK010000002">
    <property type="protein sequence ID" value="MCS4279012.1"/>
    <property type="molecule type" value="Genomic_DNA"/>
</dbReference>
<evidence type="ECO:0000313" key="11">
    <source>
        <dbReference type="Proteomes" id="UP001320691"/>
    </source>
</evidence>
<protein>
    <submittedName>
        <fullName evidence="10">Small-conductance mechanosensitive channel</fullName>
    </submittedName>
</protein>
<accession>A0AAW5PFN7</accession>
<dbReference type="SUPFAM" id="SSF82861">
    <property type="entry name" value="Mechanosensitive channel protein MscS (YggB), transmembrane region"/>
    <property type="match status" value="1"/>
</dbReference>
<evidence type="ECO:0000256" key="1">
    <source>
        <dbReference type="ARBA" id="ARBA00004651"/>
    </source>
</evidence>
<dbReference type="RefSeq" id="WP_259259775.1">
    <property type="nucleotide sequence ID" value="NZ_JANUEK010000002.1"/>
</dbReference>
<evidence type="ECO:0000313" key="10">
    <source>
        <dbReference type="EMBL" id="MCS4279012.1"/>
    </source>
</evidence>
<dbReference type="PANTHER" id="PTHR30347">
    <property type="entry name" value="POTASSIUM CHANNEL RELATED"/>
    <property type="match status" value="1"/>
</dbReference>
<evidence type="ECO:0000256" key="4">
    <source>
        <dbReference type="ARBA" id="ARBA00022692"/>
    </source>
</evidence>
<dbReference type="InterPro" id="IPR011014">
    <property type="entry name" value="MscS_channel_TM-2"/>
</dbReference>
<dbReference type="GO" id="GO:0005886">
    <property type="term" value="C:plasma membrane"/>
    <property type="evidence" value="ECO:0007669"/>
    <property type="project" value="UniProtKB-SubCell"/>
</dbReference>
<dbReference type="Pfam" id="PF21082">
    <property type="entry name" value="MS_channel_3rd"/>
    <property type="match status" value="1"/>
</dbReference>
<dbReference type="GO" id="GO:0008381">
    <property type="term" value="F:mechanosensitive monoatomic ion channel activity"/>
    <property type="evidence" value="ECO:0007669"/>
    <property type="project" value="UniProtKB-ARBA"/>
</dbReference>
<evidence type="ECO:0000256" key="2">
    <source>
        <dbReference type="ARBA" id="ARBA00008017"/>
    </source>
</evidence>
<feature type="transmembrane region" description="Helical" evidence="7">
    <location>
        <begin position="644"/>
        <end position="665"/>
    </location>
</feature>
<reference evidence="10" key="1">
    <citation type="submission" date="2022-08" db="EMBL/GenBank/DDBJ databases">
        <title>Genomic analyses of the natural microbiome of Caenorhabditis elegans.</title>
        <authorList>
            <person name="Samuel B."/>
        </authorList>
    </citation>
    <scope>NUCLEOTIDE SEQUENCE</scope>
    <source>
        <strain evidence="10">BIGb0277</strain>
    </source>
</reference>
<evidence type="ECO:0000259" key="9">
    <source>
        <dbReference type="Pfam" id="PF21082"/>
    </source>
</evidence>
<feature type="transmembrane region" description="Helical" evidence="7">
    <location>
        <begin position="483"/>
        <end position="504"/>
    </location>
</feature>
<dbReference type="InterPro" id="IPR052702">
    <property type="entry name" value="MscS-like_channel"/>
</dbReference>
<feature type="transmembrane region" description="Helical" evidence="7">
    <location>
        <begin position="563"/>
        <end position="590"/>
    </location>
</feature>
<dbReference type="InterPro" id="IPR010920">
    <property type="entry name" value="LSM_dom_sf"/>
</dbReference>
<comment type="similarity">
    <text evidence="2">Belongs to the MscS (TC 1.A.23) family.</text>
</comment>
<feature type="transmembrane region" description="Helical" evidence="7">
    <location>
        <begin position="448"/>
        <end position="471"/>
    </location>
</feature>
<dbReference type="InterPro" id="IPR011066">
    <property type="entry name" value="MscS_channel_C_sf"/>
</dbReference>
<sequence>MIALMASFLHPATFRNAMPAALRFACVLLAYLAVGIPSTVHALIPSGMTATARSSASPPTAPPAAAAAIDVADIPVLADLDQRLAERTREATAEAGTPAVSFARRLALIEAAVEDPFWRLTSAEMRLLPVPRLESLSRHWRFQARQLARWRADLALATTHRANDAAGLASRKEAWLVTDARELPAPLRQRVDEVIVDLAQAESGLSDPLARLIALGRRGNAVDARIEGAQRRVAEAMAAYDTRLLRIDSPPLWQLAPSSVLPFTQNSNVIRNGLDIESRFAAEYVKGDIMVGRRALQTLLVISLPLLLWLAWRSRGPIAAGQISHTEGTVLSRPVSCWLLLLVIGVFAFQPDAPMLTQQLALVAAVIPVIRLLPTSHRHLLGITPYVASVLFLLLRLGFVFLSSAVTYRLYVLFLATLGLVAAGWLLWRAHRHDRHAEAGPIGKALRAAVHVAAALLGTALLANALGNVSLAETLTGGVIDSLYFALLLVAGMTVLSTWVQLLLKRPGVSRFRLAREHAGPAVQILLRLLTAASVGGWIVYTLDRFRVLSPVHDALSELLGHSWALGDLSLSLGHVLIFALTVVIAFWLAKTVRLVLDGEVLSRMSLPHGVANSVASLSYYAVLLLGLIGALSAAGFKASQLTFVLGALGVGVGLGLQNVVNNFVSGLVLIFERPFQPGDVVEVGGTKGRVRDIGMRATRLATFDGASVVVPNGQLISQQLVNWTLFDRNRRLEVKVSVAYGSTPGDVERLLAEVARTTEGIAKSPPPVVLFEDMGSVAMEFVVRAWTHEYDDAGAIRSALVSRVYDALLAHGIGLAHAASVVYSPVPQESS</sequence>
<dbReference type="Gene3D" id="2.30.30.60">
    <property type="match status" value="1"/>
</dbReference>
<feature type="transmembrane region" description="Helical" evidence="7">
    <location>
        <begin position="356"/>
        <end position="373"/>
    </location>
</feature>
<keyword evidence="6 7" id="KW-0472">Membrane</keyword>
<evidence type="ECO:0000256" key="5">
    <source>
        <dbReference type="ARBA" id="ARBA00022989"/>
    </source>
</evidence>
<comment type="subcellular location">
    <subcellularLocation>
        <location evidence="1">Cell membrane</location>
        <topology evidence="1">Multi-pass membrane protein</topology>
    </subcellularLocation>
</comment>
<dbReference type="InterPro" id="IPR049278">
    <property type="entry name" value="MS_channel_C"/>
</dbReference>